<accession>A0ACC4WH55</accession>
<gene>
    <name evidence="1" type="ORF">ADZ36_03165</name>
</gene>
<keyword evidence="2" id="KW-1185">Reference proteome</keyword>
<sequence length="397" mass="40755">MPAGTAAGAVPETGSLDALARALLDTASLTRVVPEPVRVAPAGPFPGGTPSARALLDRVTGALGLPELAVVPEPGPLPAAELAVSRRLALRPPPGGTPGGDLLGDVARRALAAFPGRPVVVPAHDGTPLRCWAAGPEGAPAVAVVSACGMPAGLAVKWMAALSSTHRVVTWESRGLFAGDDGSGLGELTGHSLGVQGDDLLAVLDGFGIPGAHAMGLCGGAAIALSAAARSERITSLSLWHGDYELGDGAPKTAHQRDMESLLAMAARGRRQAAGMHRLMSRPSTLEALRPDIAHYLIHPYATPELLYRYGLLNGAIMSTDCRPLLTAGRPALVVTSAEDSTAHPAGSEYVAAHLPRAELRTLPEGDHLTAFDAGSELVVLARQFLCDVTTKDRKGP</sequence>
<evidence type="ECO:0000313" key="2">
    <source>
        <dbReference type="Proteomes" id="UP000037185"/>
    </source>
</evidence>
<dbReference type="EMBL" id="LGSP01000003">
    <property type="protein sequence ID" value="KNE83935.1"/>
    <property type="molecule type" value="Genomic_DNA"/>
</dbReference>
<protein>
    <submittedName>
        <fullName evidence="1">Alpha/beta hydrolase</fullName>
    </submittedName>
</protein>
<dbReference type="Proteomes" id="UP000037185">
    <property type="component" value="Unassembled WGS sequence"/>
</dbReference>
<keyword evidence="1" id="KW-0378">Hydrolase</keyword>
<reference evidence="1" key="1">
    <citation type="submission" date="2015-07" db="EMBL/GenBank/DDBJ databases">
        <title>Draft genome sequence of Streptomyces fradiae, a resistant strain to nitron-oligomycin.</title>
        <authorList>
            <person name="Vatlin A.A."/>
            <person name="Bekker O.B."/>
            <person name="Danilenko V.N."/>
        </authorList>
    </citation>
    <scope>NUCLEOTIDE SEQUENCE</scope>
    <source>
        <strain evidence="1">Olg1-1</strain>
    </source>
</reference>
<organism evidence="1 2">
    <name type="scientific">Streptomyces fradiae</name>
    <name type="common">Streptomyces roseoflavus</name>
    <dbReference type="NCBI Taxonomy" id="1906"/>
    <lineage>
        <taxon>Bacteria</taxon>
        <taxon>Bacillati</taxon>
        <taxon>Actinomycetota</taxon>
        <taxon>Actinomycetes</taxon>
        <taxon>Kitasatosporales</taxon>
        <taxon>Streptomycetaceae</taxon>
        <taxon>Streptomyces</taxon>
    </lineage>
</organism>
<proteinExistence type="predicted"/>
<evidence type="ECO:0000313" key="1">
    <source>
        <dbReference type="EMBL" id="KNE83935.1"/>
    </source>
</evidence>
<comment type="caution">
    <text evidence="1">The sequence shown here is derived from an EMBL/GenBank/DDBJ whole genome shotgun (WGS) entry which is preliminary data.</text>
</comment>
<name>A0ACC4WH55_STRFR</name>